<dbReference type="VEuPathDB" id="FungiDB:Bcin04g06540"/>
<reference evidence="2 3" key="3">
    <citation type="journal article" date="2017" name="Mol. Plant Pathol.">
        <title>A gapless genome sequence of the fungus Botrytis cinerea.</title>
        <authorList>
            <person name="Van Kan J.A."/>
            <person name="Stassen J.H."/>
            <person name="Mosbach A."/>
            <person name="Van Der Lee T.A."/>
            <person name="Faino L."/>
            <person name="Farmer A.D."/>
            <person name="Papasotiriou D.G."/>
            <person name="Zhou S."/>
            <person name="Seidl M.F."/>
            <person name="Cottam E."/>
            <person name="Edel D."/>
            <person name="Hahn M."/>
            <person name="Schwartz D.C."/>
            <person name="Dietrich R.A."/>
            <person name="Widdison S."/>
            <person name="Scalliet G."/>
        </authorList>
    </citation>
    <scope>NUCLEOTIDE SEQUENCE [LARGE SCALE GENOMIC DNA]</scope>
    <source>
        <strain evidence="2 3">B05.10</strain>
    </source>
</reference>
<protein>
    <submittedName>
        <fullName evidence="2">Uncharacterized protein</fullName>
    </submittedName>
</protein>
<feature type="region of interest" description="Disordered" evidence="1">
    <location>
        <begin position="224"/>
        <end position="265"/>
    </location>
</feature>
<dbReference type="EMBL" id="CP009808">
    <property type="protein sequence ID" value="ATZ49517.1"/>
    <property type="molecule type" value="Genomic_DNA"/>
</dbReference>
<dbReference type="KEGG" id="bfu:BCIN_04g06540"/>
<name>A0A384JGI2_BOTFB</name>
<dbReference type="Proteomes" id="UP000001798">
    <property type="component" value="Chromosome 4"/>
</dbReference>
<proteinExistence type="predicted"/>
<evidence type="ECO:0000313" key="2">
    <source>
        <dbReference type="EMBL" id="ATZ49517.1"/>
    </source>
</evidence>
<dbReference type="RefSeq" id="XP_001557835.1">
    <property type="nucleotide sequence ID" value="XM_001557785.2"/>
</dbReference>
<organism evidence="2 3">
    <name type="scientific">Botryotinia fuckeliana (strain B05.10)</name>
    <name type="common">Noble rot fungus</name>
    <name type="synonym">Botrytis cinerea</name>
    <dbReference type="NCBI Taxonomy" id="332648"/>
    <lineage>
        <taxon>Eukaryota</taxon>
        <taxon>Fungi</taxon>
        <taxon>Dikarya</taxon>
        <taxon>Ascomycota</taxon>
        <taxon>Pezizomycotina</taxon>
        <taxon>Leotiomycetes</taxon>
        <taxon>Helotiales</taxon>
        <taxon>Sclerotiniaceae</taxon>
        <taxon>Botrytis</taxon>
    </lineage>
</organism>
<dbReference type="AlphaFoldDB" id="A0A384JGI2"/>
<dbReference type="GeneID" id="5438435"/>
<feature type="region of interest" description="Disordered" evidence="1">
    <location>
        <begin position="146"/>
        <end position="167"/>
    </location>
</feature>
<reference evidence="2 3" key="2">
    <citation type="journal article" date="2012" name="Eukaryot. Cell">
        <title>Genome update of Botrytis cinerea strains B05.10 and T4.</title>
        <authorList>
            <person name="Staats M."/>
            <person name="van Kan J.A."/>
        </authorList>
    </citation>
    <scope>NUCLEOTIDE SEQUENCE [LARGE SCALE GENOMIC DNA]</scope>
    <source>
        <strain evidence="2 3">B05.10</strain>
    </source>
</reference>
<accession>A0A384JGI2</accession>
<gene>
    <name evidence="2" type="ORF">BCIN_04g06540</name>
</gene>
<sequence>MSPTGVAFQAQVDALLNELSDCIGFCHQIRETRRLGTKHENFDKLQDTLLHSHTTLSVQYDTLNRCFGHRMAVGDEMSIQPMKKCLRAVSSDIKRKLYEIANKTTQTSGSRQLPGFGTLLQHWKIIEEDASNIIIKLSQRLIITPPASTPIPAPTASSKQEPKVRSDQQIVSKSDFNFLVEHMQKSWTENWSNEQLIYTNYYDQKNKVYEKPDGFIKAAPTSYRPARAETVSGSRTRNEEFNERERRGYASGGANRPQREEFWRQ</sequence>
<evidence type="ECO:0000313" key="3">
    <source>
        <dbReference type="Proteomes" id="UP000001798"/>
    </source>
</evidence>
<reference evidence="2 3" key="1">
    <citation type="journal article" date="2011" name="PLoS Genet.">
        <title>Genomic analysis of the necrotrophic fungal pathogens Sclerotinia sclerotiorum and Botrytis cinerea.</title>
        <authorList>
            <person name="Amselem J."/>
            <person name="Cuomo C.A."/>
            <person name="van Kan J.A."/>
            <person name="Viaud M."/>
            <person name="Benito E.P."/>
            <person name="Couloux A."/>
            <person name="Coutinho P.M."/>
            <person name="de Vries R.P."/>
            <person name="Dyer P.S."/>
            <person name="Fillinger S."/>
            <person name="Fournier E."/>
            <person name="Gout L."/>
            <person name="Hahn M."/>
            <person name="Kohn L."/>
            <person name="Lapalu N."/>
            <person name="Plummer K.M."/>
            <person name="Pradier J.M."/>
            <person name="Quevillon E."/>
            <person name="Sharon A."/>
            <person name="Simon A."/>
            <person name="ten Have A."/>
            <person name="Tudzynski B."/>
            <person name="Tudzynski P."/>
            <person name="Wincker P."/>
            <person name="Andrew M."/>
            <person name="Anthouard V."/>
            <person name="Beever R.E."/>
            <person name="Beffa R."/>
            <person name="Benoit I."/>
            <person name="Bouzid O."/>
            <person name="Brault B."/>
            <person name="Chen Z."/>
            <person name="Choquer M."/>
            <person name="Collemare J."/>
            <person name="Cotton P."/>
            <person name="Danchin E.G."/>
            <person name="Da Silva C."/>
            <person name="Gautier A."/>
            <person name="Giraud C."/>
            <person name="Giraud T."/>
            <person name="Gonzalez C."/>
            <person name="Grossetete S."/>
            <person name="Guldener U."/>
            <person name="Henrissat B."/>
            <person name="Howlett B.J."/>
            <person name="Kodira C."/>
            <person name="Kretschmer M."/>
            <person name="Lappartient A."/>
            <person name="Leroch M."/>
            <person name="Levis C."/>
            <person name="Mauceli E."/>
            <person name="Neuveglise C."/>
            <person name="Oeser B."/>
            <person name="Pearson M."/>
            <person name="Poulain J."/>
            <person name="Poussereau N."/>
            <person name="Quesneville H."/>
            <person name="Rascle C."/>
            <person name="Schumacher J."/>
            <person name="Segurens B."/>
            <person name="Sexton A."/>
            <person name="Silva E."/>
            <person name="Sirven C."/>
            <person name="Soanes D.M."/>
            <person name="Talbot N.J."/>
            <person name="Templeton M."/>
            <person name="Yandava C."/>
            <person name="Yarden O."/>
            <person name="Zeng Q."/>
            <person name="Rollins J.A."/>
            <person name="Lebrun M.H."/>
            <person name="Dickman M."/>
        </authorList>
    </citation>
    <scope>NUCLEOTIDE SEQUENCE [LARGE SCALE GENOMIC DNA]</scope>
    <source>
        <strain evidence="2 3">B05.10</strain>
    </source>
</reference>
<feature type="compositionally biased region" description="Basic and acidic residues" evidence="1">
    <location>
        <begin position="236"/>
        <end position="248"/>
    </location>
</feature>
<keyword evidence="3" id="KW-1185">Reference proteome</keyword>
<dbReference type="OrthoDB" id="3530815at2759"/>
<evidence type="ECO:0000256" key="1">
    <source>
        <dbReference type="SAM" id="MobiDB-lite"/>
    </source>
</evidence>
<dbReference type="OMA" id="CFGHRMA"/>